<evidence type="ECO:0000256" key="1">
    <source>
        <dbReference type="ARBA" id="ARBA00022737"/>
    </source>
</evidence>
<dbReference type="EMBL" id="CAJNIZ010009768">
    <property type="protein sequence ID" value="CAE7287697.1"/>
    <property type="molecule type" value="Genomic_DNA"/>
</dbReference>
<dbReference type="Proteomes" id="UP000649617">
    <property type="component" value="Unassembled WGS sequence"/>
</dbReference>
<protein>
    <recommendedName>
        <fullName evidence="4">Pentatricopeptide repeat-containing protein, chloroplastic</fullName>
    </recommendedName>
</protein>
<accession>A0A812N3X1</accession>
<sequence>MFSDFWSTPIISRRTWSEYLREERSGRALRGGRSRSWFQAFLTLESMKQQLIQLTSVTFTGLIAGSAGLTWNQPQEATSRQLGDWQRGTALLAAMVARRFMSREAAATTAATCAKRWELTLDVLAYFGLHGFGKVDGVLAGAVVNAVGVSYAWPEAVSLLGTLPWLASSCDPGICNILITACGAATEASRARALLTGMLAHGPRPDLISFNAFLAVAGQDWTSAISAFEQLRQLDLPPDRHEDVIL</sequence>
<evidence type="ECO:0000313" key="2">
    <source>
        <dbReference type="EMBL" id="CAE7287697.1"/>
    </source>
</evidence>
<gene>
    <name evidence="2" type="ORF">SPIL2461_LOCUS6461</name>
</gene>
<evidence type="ECO:0000313" key="3">
    <source>
        <dbReference type="Proteomes" id="UP000649617"/>
    </source>
</evidence>
<organism evidence="2 3">
    <name type="scientific">Symbiodinium pilosum</name>
    <name type="common">Dinoflagellate</name>
    <dbReference type="NCBI Taxonomy" id="2952"/>
    <lineage>
        <taxon>Eukaryota</taxon>
        <taxon>Sar</taxon>
        <taxon>Alveolata</taxon>
        <taxon>Dinophyceae</taxon>
        <taxon>Suessiales</taxon>
        <taxon>Symbiodiniaceae</taxon>
        <taxon>Symbiodinium</taxon>
    </lineage>
</organism>
<dbReference type="PANTHER" id="PTHR47447">
    <property type="entry name" value="OS03G0856100 PROTEIN"/>
    <property type="match status" value="1"/>
</dbReference>
<dbReference type="OrthoDB" id="185373at2759"/>
<keyword evidence="3" id="KW-1185">Reference proteome</keyword>
<proteinExistence type="predicted"/>
<comment type="caution">
    <text evidence="2">The sequence shown here is derived from an EMBL/GenBank/DDBJ whole genome shotgun (WGS) entry which is preliminary data.</text>
</comment>
<dbReference type="Gene3D" id="1.25.40.10">
    <property type="entry name" value="Tetratricopeptide repeat domain"/>
    <property type="match status" value="1"/>
</dbReference>
<dbReference type="AlphaFoldDB" id="A0A812N3X1"/>
<dbReference type="PANTHER" id="PTHR47447:SF17">
    <property type="entry name" value="OS12G0638900 PROTEIN"/>
    <property type="match status" value="1"/>
</dbReference>
<evidence type="ECO:0008006" key="4">
    <source>
        <dbReference type="Google" id="ProtNLM"/>
    </source>
</evidence>
<name>A0A812N3X1_SYMPI</name>
<keyword evidence="1" id="KW-0677">Repeat</keyword>
<reference evidence="2" key="1">
    <citation type="submission" date="2021-02" db="EMBL/GenBank/DDBJ databases">
        <authorList>
            <person name="Dougan E. K."/>
            <person name="Rhodes N."/>
            <person name="Thang M."/>
            <person name="Chan C."/>
        </authorList>
    </citation>
    <scope>NUCLEOTIDE SEQUENCE</scope>
</reference>
<dbReference type="InterPro" id="IPR011990">
    <property type="entry name" value="TPR-like_helical_dom_sf"/>
</dbReference>